<evidence type="ECO:0000256" key="1">
    <source>
        <dbReference type="SAM" id="Phobius"/>
    </source>
</evidence>
<keyword evidence="1" id="KW-1133">Transmembrane helix</keyword>
<keyword evidence="1" id="KW-0472">Membrane</keyword>
<gene>
    <name evidence="2" type="ORF">DRZ78_04270</name>
</gene>
<evidence type="ECO:0000313" key="3">
    <source>
        <dbReference type="Proteomes" id="UP000277457"/>
    </source>
</evidence>
<dbReference type="Proteomes" id="UP000277457">
    <property type="component" value="Unassembled WGS sequence"/>
</dbReference>
<feature type="transmembrane region" description="Helical" evidence="1">
    <location>
        <begin position="12"/>
        <end position="35"/>
    </location>
</feature>
<reference evidence="2 3" key="1">
    <citation type="submission" date="2018-06" db="EMBL/GenBank/DDBJ databases">
        <title>Extensive metabolic versatility and redundancy in microbially diverse, dynamic hydrothermal sediments.</title>
        <authorList>
            <person name="Dombrowski N."/>
            <person name="Teske A."/>
            <person name="Baker B.J."/>
        </authorList>
    </citation>
    <scope>NUCLEOTIDE SEQUENCE [LARGE SCALE GENOMIC DNA]</scope>
    <source>
        <strain evidence="2">B7_G13</strain>
    </source>
</reference>
<proteinExistence type="predicted"/>
<organism evidence="2 3">
    <name type="scientific">Aerophobetes bacterium</name>
    <dbReference type="NCBI Taxonomy" id="2030807"/>
    <lineage>
        <taxon>Bacteria</taxon>
        <taxon>Candidatus Aerophobota</taxon>
    </lineage>
</organism>
<accession>A0A662CZJ8</accession>
<comment type="caution">
    <text evidence="2">The sequence shown here is derived from an EMBL/GenBank/DDBJ whole genome shotgun (WGS) entry which is preliminary data.</text>
</comment>
<name>A0A662CZJ8_UNCAE</name>
<evidence type="ECO:0000313" key="2">
    <source>
        <dbReference type="EMBL" id="RLE06704.1"/>
    </source>
</evidence>
<dbReference type="EMBL" id="QMPY01000158">
    <property type="protein sequence ID" value="RLE06704.1"/>
    <property type="molecule type" value="Genomic_DNA"/>
</dbReference>
<dbReference type="AlphaFoldDB" id="A0A662CZJ8"/>
<sequence length="94" mass="10392">MEQFDPWTIFTQAALSSAAISMSTFIAHLINGLFIQPMVKSFMQQLALGGVKEMQNEGNVFSMPLFPFPPITFQITPDGYIQFGMKPPFGGANE</sequence>
<protein>
    <submittedName>
        <fullName evidence="2">Uncharacterized protein</fullName>
    </submittedName>
</protein>
<keyword evidence="1" id="KW-0812">Transmembrane</keyword>